<name>A0A5N5FKP2_9ROSA</name>
<dbReference type="AlphaFoldDB" id="A0A5N5FKP2"/>
<reference evidence="1 2" key="3">
    <citation type="submission" date="2019-11" db="EMBL/GenBank/DDBJ databases">
        <title>A de novo genome assembly of a pear dwarfing rootstock.</title>
        <authorList>
            <person name="Wang F."/>
            <person name="Wang J."/>
            <person name="Li S."/>
            <person name="Zhang Y."/>
            <person name="Fang M."/>
            <person name="Ma L."/>
            <person name="Zhao Y."/>
            <person name="Jiang S."/>
        </authorList>
    </citation>
    <scope>NUCLEOTIDE SEQUENCE [LARGE SCALE GENOMIC DNA]</scope>
    <source>
        <strain evidence="1">S2</strain>
        <tissue evidence="1">Leaf</tissue>
    </source>
</reference>
<reference evidence="2" key="2">
    <citation type="submission" date="2019-10" db="EMBL/GenBank/DDBJ databases">
        <title>A de novo genome assembly of a pear dwarfing rootstock.</title>
        <authorList>
            <person name="Wang F."/>
            <person name="Wang J."/>
            <person name="Li S."/>
            <person name="Zhang Y."/>
            <person name="Fang M."/>
            <person name="Ma L."/>
            <person name="Zhao Y."/>
            <person name="Jiang S."/>
        </authorList>
    </citation>
    <scope>NUCLEOTIDE SEQUENCE [LARGE SCALE GENOMIC DNA]</scope>
</reference>
<evidence type="ECO:0000313" key="2">
    <source>
        <dbReference type="Proteomes" id="UP000327157"/>
    </source>
</evidence>
<accession>A0A5N5FKP2</accession>
<protein>
    <submittedName>
        <fullName evidence="1">Laccase-14-like</fullName>
    </submittedName>
</protein>
<proteinExistence type="predicted"/>
<evidence type="ECO:0000313" key="1">
    <source>
        <dbReference type="EMBL" id="KAB2598894.1"/>
    </source>
</evidence>
<sequence>MCAATQPPQFYCRFFPRRPFGTTQLDATLCKLRNCSELLSVSLVYKLCHNDLKDVILFYRRNEMGRYDSLIFWSVKRPTASPQFEAPAIRFQSYKHCSYLSTGLYRYIPGLASEFCGFVGQYTPAVLSEVLQFGSWA</sequence>
<comment type="caution">
    <text evidence="1">The sequence shown here is derived from an EMBL/GenBank/DDBJ whole genome shotgun (WGS) entry which is preliminary data.</text>
</comment>
<gene>
    <name evidence="1" type="ORF">D8674_001814</name>
</gene>
<dbReference type="EMBL" id="SMOL01000768">
    <property type="protein sequence ID" value="KAB2598894.1"/>
    <property type="molecule type" value="Genomic_DNA"/>
</dbReference>
<organism evidence="1 2">
    <name type="scientific">Pyrus ussuriensis x Pyrus communis</name>
    <dbReference type="NCBI Taxonomy" id="2448454"/>
    <lineage>
        <taxon>Eukaryota</taxon>
        <taxon>Viridiplantae</taxon>
        <taxon>Streptophyta</taxon>
        <taxon>Embryophyta</taxon>
        <taxon>Tracheophyta</taxon>
        <taxon>Spermatophyta</taxon>
        <taxon>Magnoliopsida</taxon>
        <taxon>eudicotyledons</taxon>
        <taxon>Gunneridae</taxon>
        <taxon>Pentapetalae</taxon>
        <taxon>rosids</taxon>
        <taxon>fabids</taxon>
        <taxon>Rosales</taxon>
        <taxon>Rosaceae</taxon>
        <taxon>Amygdaloideae</taxon>
        <taxon>Maleae</taxon>
        <taxon>Pyrus</taxon>
    </lineage>
</organism>
<keyword evidence="2" id="KW-1185">Reference proteome</keyword>
<reference evidence="1 2" key="1">
    <citation type="submission" date="2019-09" db="EMBL/GenBank/DDBJ databases">
        <authorList>
            <person name="Ou C."/>
        </authorList>
    </citation>
    <scope>NUCLEOTIDE SEQUENCE [LARGE SCALE GENOMIC DNA]</scope>
    <source>
        <strain evidence="1">S2</strain>
        <tissue evidence="1">Leaf</tissue>
    </source>
</reference>
<dbReference type="Proteomes" id="UP000327157">
    <property type="component" value="Chromosome 1"/>
</dbReference>